<dbReference type="PIRSF" id="PIRSF000477">
    <property type="entry name" value="PurNPase"/>
    <property type="match status" value="1"/>
</dbReference>
<dbReference type="InterPro" id="IPR000845">
    <property type="entry name" value="Nucleoside_phosphorylase_d"/>
</dbReference>
<evidence type="ECO:0000256" key="2">
    <source>
        <dbReference type="ARBA" id="ARBA00006751"/>
    </source>
</evidence>
<accession>A0A271KBU5</accession>
<evidence type="ECO:0000256" key="8">
    <source>
        <dbReference type="ARBA" id="ARBA00031036"/>
    </source>
</evidence>
<dbReference type="NCBIfam" id="TIGR01698">
    <property type="entry name" value="PUNP"/>
    <property type="match status" value="1"/>
</dbReference>
<dbReference type="NCBIfam" id="TIGR01697">
    <property type="entry name" value="PNPH-PUNA-XAPA"/>
    <property type="match status" value="1"/>
</dbReference>
<dbReference type="InterPro" id="IPR035994">
    <property type="entry name" value="Nucleoside_phosphorylase_sf"/>
</dbReference>
<reference evidence="12 13" key="1">
    <citation type="submission" date="2017-08" db="EMBL/GenBank/DDBJ databases">
        <title>Mesorhizobium wenxinae sp. nov., a novel rhizobial species isolated from root nodules of chickpea (Cicer arietinum L.).</title>
        <authorList>
            <person name="Zhang J."/>
        </authorList>
    </citation>
    <scope>NUCLEOTIDE SEQUENCE [LARGE SCALE GENOMIC DNA]</scope>
    <source>
        <strain evidence="13">WYCCWR 10019</strain>
    </source>
</reference>
<keyword evidence="13" id="KW-1185">Reference proteome</keyword>
<name>A0A271KBU5_9HYPH</name>
<dbReference type="OrthoDB" id="1523230at2"/>
<feature type="binding site" evidence="10">
    <location>
        <position position="185"/>
    </location>
    <ligand>
        <name>a purine D-ribonucleoside</name>
        <dbReference type="ChEBI" id="CHEBI:142355"/>
    </ligand>
</feature>
<evidence type="ECO:0000256" key="9">
    <source>
        <dbReference type="PIRNR" id="PIRNR000477"/>
    </source>
</evidence>
<evidence type="ECO:0000256" key="1">
    <source>
        <dbReference type="ARBA" id="ARBA00005058"/>
    </source>
</evidence>
<dbReference type="RefSeq" id="WP_095520853.1">
    <property type="nucleotide sequence ID" value="NZ_NPKH01000033.1"/>
</dbReference>
<dbReference type="Gene3D" id="3.40.50.1580">
    <property type="entry name" value="Nucleoside phosphorylase domain"/>
    <property type="match status" value="1"/>
</dbReference>
<dbReference type="PANTHER" id="PTHR11904">
    <property type="entry name" value="METHYLTHIOADENOSINE/PURINE NUCLEOSIDE PHOSPHORYLASE"/>
    <property type="match status" value="1"/>
</dbReference>
<gene>
    <name evidence="12" type="ORF">CIT31_25250</name>
</gene>
<feature type="binding site" evidence="10">
    <location>
        <position position="227"/>
    </location>
    <ligand>
        <name>a purine D-ribonucleoside</name>
        <dbReference type="ChEBI" id="CHEBI:142355"/>
    </ligand>
</feature>
<dbReference type="GO" id="GO:0005737">
    <property type="term" value="C:cytoplasm"/>
    <property type="evidence" value="ECO:0007669"/>
    <property type="project" value="TreeGrafter"/>
</dbReference>
<comment type="similarity">
    <text evidence="2 9">Belongs to the PNP/MTAP phosphorylase family.</text>
</comment>
<dbReference type="CDD" id="cd09009">
    <property type="entry name" value="PNP-EcPNPII_like"/>
    <property type="match status" value="1"/>
</dbReference>
<comment type="function">
    <text evidence="9">The purine nucleoside phosphorylases catalyze the phosphorolytic breakdown of the N-glycosidic bond in the beta-(deoxy)ribonucleoside molecules, with the formation of the corresponding free purine bases and pentose-1-phosphate.</text>
</comment>
<comment type="caution">
    <text evidence="12">The sequence shown here is derived from an EMBL/GenBank/DDBJ whole genome shotgun (WGS) entry which is preliminary data.</text>
</comment>
<dbReference type="InterPro" id="IPR011268">
    <property type="entry name" value="Purine_phosphorylase"/>
</dbReference>
<evidence type="ECO:0000313" key="12">
    <source>
        <dbReference type="EMBL" id="PAP92637.1"/>
    </source>
</evidence>
<dbReference type="UniPathway" id="UPA00606"/>
<dbReference type="Pfam" id="PF01048">
    <property type="entry name" value="PNP_UDP_1"/>
    <property type="match status" value="1"/>
</dbReference>
<evidence type="ECO:0000259" key="11">
    <source>
        <dbReference type="Pfam" id="PF01048"/>
    </source>
</evidence>
<evidence type="ECO:0000256" key="3">
    <source>
        <dbReference type="ARBA" id="ARBA00011233"/>
    </source>
</evidence>
<dbReference type="SUPFAM" id="SSF53167">
    <property type="entry name" value="Purine and uridine phosphorylases"/>
    <property type="match status" value="1"/>
</dbReference>
<feature type="binding site" evidence="10">
    <location>
        <position position="204"/>
    </location>
    <ligand>
        <name>phosphate</name>
        <dbReference type="ChEBI" id="CHEBI:43474"/>
    </ligand>
</feature>
<dbReference type="AlphaFoldDB" id="A0A271KBU5"/>
<comment type="pathway">
    <text evidence="1 9">Purine metabolism; purine nucleoside salvage.</text>
</comment>
<evidence type="ECO:0000256" key="7">
    <source>
        <dbReference type="ARBA" id="ARBA00022679"/>
    </source>
</evidence>
<dbReference type="GO" id="GO:0009116">
    <property type="term" value="P:nucleoside metabolic process"/>
    <property type="evidence" value="ECO:0007669"/>
    <property type="project" value="InterPro"/>
</dbReference>
<dbReference type="GO" id="GO:0004731">
    <property type="term" value="F:purine-nucleoside phosphorylase activity"/>
    <property type="evidence" value="ECO:0007669"/>
    <property type="project" value="UniProtKB-EC"/>
</dbReference>
<feature type="domain" description="Nucleoside phosphorylase" evidence="11">
    <location>
        <begin position="27"/>
        <end position="261"/>
    </location>
</feature>
<sequence>MKEALDRLVERLDGLAPATALVLGSGLGGLVEEVEDAVRISYAELPGFPRSGVTGHAGEVVAGHFAGTPVLMLSGRAHYYEHGNAAAMRPALEVLAGLGISNLILTNAAGSVDPDMGPGSVMLITDHINFSGSNPLIGEPSDRRFVGLTEAYDAGLRAAIETAAKATATALHKGVYMWFSGPCFETPAEIRMARVMGANAVGMSTVPEVILARFLGLRVAACSVITNLAAGMTGAELSHQETKDMAPVGGARLATILQRVFQDGLPERKVPA</sequence>
<feature type="binding site" evidence="10">
    <location>
        <position position="56"/>
    </location>
    <ligand>
        <name>phosphate</name>
        <dbReference type="ChEBI" id="CHEBI:43474"/>
    </ligand>
</feature>
<dbReference type="EMBL" id="NPKH01000033">
    <property type="protein sequence ID" value="PAP92637.1"/>
    <property type="molecule type" value="Genomic_DNA"/>
</dbReference>
<keyword evidence="6 9" id="KW-0328">Glycosyltransferase</keyword>
<feature type="binding site" evidence="10">
    <location>
        <begin position="76"/>
        <end position="78"/>
    </location>
    <ligand>
        <name>phosphate</name>
        <dbReference type="ChEBI" id="CHEBI:43474"/>
    </ligand>
</feature>
<dbReference type="NCBIfam" id="NF006054">
    <property type="entry name" value="PRK08202.1"/>
    <property type="match status" value="1"/>
</dbReference>
<protein>
    <recommendedName>
        <fullName evidence="5 9">Purine nucleoside phosphorylase</fullName>
        <ecNumber evidence="4 9">2.4.2.1</ecNumber>
    </recommendedName>
    <alternativeName>
        <fullName evidence="8 9">Inosine-guanosine phosphorylase</fullName>
    </alternativeName>
</protein>
<dbReference type="EC" id="2.4.2.1" evidence="4 9"/>
<proteinExistence type="inferred from homology"/>
<organism evidence="12 13">
    <name type="scientific">Mesorhizobium wenxiniae</name>
    <dbReference type="NCBI Taxonomy" id="2014805"/>
    <lineage>
        <taxon>Bacteria</taxon>
        <taxon>Pseudomonadati</taxon>
        <taxon>Pseudomonadota</taxon>
        <taxon>Alphaproteobacteria</taxon>
        <taxon>Hyphomicrobiales</taxon>
        <taxon>Phyllobacteriaceae</taxon>
        <taxon>Mesorhizobium</taxon>
    </lineage>
</organism>
<evidence type="ECO:0000256" key="6">
    <source>
        <dbReference type="ARBA" id="ARBA00022676"/>
    </source>
</evidence>
<dbReference type="PANTHER" id="PTHR11904:SF9">
    <property type="entry name" value="PURINE NUCLEOSIDE PHOSPHORYLASE-RELATED"/>
    <property type="match status" value="1"/>
</dbReference>
<evidence type="ECO:0000256" key="10">
    <source>
        <dbReference type="PIRSR" id="PIRSR000477-2"/>
    </source>
</evidence>
<feature type="binding site" evidence="10">
    <location>
        <position position="25"/>
    </location>
    <ligand>
        <name>phosphate</name>
        <dbReference type="ChEBI" id="CHEBI:43474"/>
    </ligand>
</feature>
<evidence type="ECO:0000256" key="4">
    <source>
        <dbReference type="ARBA" id="ARBA00011886"/>
    </source>
</evidence>
<dbReference type="Proteomes" id="UP000215931">
    <property type="component" value="Unassembled WGS sequence"/>
</dbReference>
<comment type="subunit">
    <text evidence="3">Homotrimer.</text>
</comment>
<dbReference type="InterPro" id="IPR011269">
    <property type="entry name" value="PUNP"/>
</dbReference>
<evidence type="ECO:0000256" key="5">
    <source>
        <dbReference type="ARBA" id="ARBA00013834"/>
    </source>
</evidence>
<keyword evidence="7 9" id="KW-0808">Transferase</keyword>
<evidence type="ECO:0000313" key="13">
    <source>
        <dbReference type="Proteomes" id="UP000215931"/>
    </source>
</evidence>
<feature type="binding site" evidence="10">
    <location>
        <position position="108"/>
    </location>
    <ligand>
        <name>phosphate</name>
        <dbReference type="ChEBI" id="CHEBI:43474"/>
    </ligand>
</feature>